<evidence type="ECO:0000313" key="2">
    <source>
        <dbReference type="Proteomes" id="UP001497516"/>
    </source>
</evidence>
<dbReference type="Proteomes" id="UP001497516">
    <property type="component" value="Chromosome 10"/>
</dbReference>
<proteinExistence type="predicted"/>
<accession>A0AAV2CXQ0</accession>
<evidence type="ECO:0008006" key="3">
    <source>
        <dbReference type="Google" id="ProtNLM"/>
    </source>
</evidence>
<dbReference type="AlphaFoldDB" id="A0AAV2CXQ0"/>
<evidence type="ECO:0000313" key="1">
    <source>
        <dbReference type="EMBL" id="CAL1361084.1"/>
    </source>
</evidence>
<keyword evidence="2" id="KW-1185">Reference proteome</keyword>
<reference evidence="1 2" key="1">
    <citation type="submission" date="2024-04" db="EMBL/GenBank/DDBJ databases">
        <authorList>
            <person name="Fracassetti M."/>
        </authorList>
    </citation>
    <scope>NUCLEOTIDE SEQUENCE [LARGE SCALE GENOMIC DNA]</scope>
</reference>
<name>A0AAV2CXQ0_9ROSI</name>
<protein>
    <recommendedName>
        <fullName evidence="3">Secreted protein</fullName>
    </recommendedName>
</protein>
<organism evidence="1 2">
    <name type="scientific">Linum trigynum</name>
    <dbReference type="NCBI Taxonomy" id="586398"/>
    <lineage>
        <taxon>Eukaryota</taxon>
        <taxon>Viridiplantae</taxon>
        <taxon>Streptophyta</taxon>
        <taxon>Embryophyta</taxon>
        <taxon>Tracheophyta</taxon>
        <taxon>Spermatophyta</taxon>
        <taxon>Magnoliopsida</taxon>
        <taxon>eudicotyledons</taxon>
        <taxon>Gunneridae</taxon>
        <taxon>Pentapetalae</taxon>
        <taxon>rosids</taxon>
        <taxon>fabids</taxon>
        <taxon>Malpighiales</taxon>
        <taxon>Linaceae</taxon>
        <taxon>Linum</taxon>
    </lineage>
</organism>
<sequence>MTASTTSWVVLFPPKSLVRCLPSKITCLTAVSNLSANDGNWRCLSIIAEDSSRATGFAFFCSVTFSFPTFPADAPCSNTA</sequence>
<dbReference type="EMBL" id="OZ034814">
    <property type="protein sequence ID" value="CAL1361084.1"/>
    <property type="molecule type" value="Genomic_DNA"/>
</dbReference>
<gene>
    <name evidence="1" type="ORF">LTRI10_LOCUS8478</name>
</gene>